<keyword evidence="1" id="KW-0812">Transmembrane</keyword>
<protein>
    <submittedName>
        <fullName evidence="2">Uncharacterized protein</fullName>
    </submittedName>
</protein>
<name>A0A0F9DH57_9ZZZZ</name>
<proteinExistence type="predicted"/>
<keyword evidence="1" id="KW-1133">Transmembrane helix</keyword>
<gene>
    <name evidence="2" type="ORF">LCGC14_2546920</name>
</gene>
<dbReference type="EMBL" id="LAZR01041702">
    <property type="protein sequence ID" value="KKL11328.1"/>
    <property type="molecule type" value="Genomic_DNA"/>
</dbReference>
<dbReference type="AlphaFoldDB" id="A0A0F9DH57"/>
<organism evidence="2">
    <name type="scientific">marine sediment metagenome</name>
    <dbReference type="NCBI Taxonomy" id="412755"/>
    <lineage>
        <taxon>unclassified sequences</taxon>
        <taxon>metagenomes</taxon>
        <taxon>ecological metagenomes</taxon>
    </lineage>
</organism>
<comment type="caution">
    <text evidence="2">The sequence shown here is derived from an EMBL/GenBank/DDBJ whole genome shotgun (WGS) entry which is preliminary data.</text>
</comment>
<accession>A0A0F9DH57</accession>
<sequence length="47" mass="4918">MANIGKGIGTIGIWLGPALACWATEEPFVALAFFASFAATVVMWATD</sequence>
<evidence type="ECO:0000313" key="2">
    <source>
        <dbReference type="EMBL" id="KKL11328.1"/>
    </source>
</evidence>
<evidence type="ECO:0000256" key="1">
    <source>
        <dbReference type="SAM" id="Phobius"/>
    </source>
</evidence>
<feature type="transmembrane region" description="Helical" evidence="1">
    <location>
        <begin position="28"/>
        <end position="46"/>
    </location>
</feature>
<keyword evidence="1" id="KW-0472">Membrane</keyword>
<reference evidence="2" key="1">
    <citation type="journal article" date="2015" name="Nature">
        <title>Complex archaea that bridge the gap between prokaryotes and eukaryotes.</title>
        <authorList>
            <person name="Spang A."/>
            <person name="Saw J.H."/>
            <person name="Jorgensen S.L."/>
            <person name="Zaremba-Niedzwiedzka K."/>
            <person name="Martijn J."/>
            <person name="Lind A.E."/>
            <person name="van Eijk R."/>
            <person name="Schleper C."/>
            <person name="Guy L."/>
            <person name="Ettema T.J."/>
        </authorList>
    </citation>
    <scope>NUCLEOTIDE SEQUENCE</scope>
</reference>